<gene>
    <name evidence="2" type="ORF">ASPZODRAFT_61042</name>
</gene>
<keyword evidence="1" id="KW-0732">Signal</keyword>
<evidence type="ECO:0000313" key="3">
    <source>
        <dbReference type="Proteomes" id="UP000184188"/>
    </source>
</evidence>
<evidence type="ECO:0000256" key="1">
    <source>
        <dbReference type="SAM" id="SignalP"/>
    </source>
</evidence>
<feature type="chain" id="PRO_5012386107" description="Hydrophobin" evidence="1">
    <location>
        <begin position="22"/>
        <end position="260"/>
    </location>
</feature>
<protein>
    <recommendedName>
        <fullName evidence="4">Hydrophobin</fullName>
    </recommendedName>
</protein>
<dbReference type="PANTHER" id="PTHR39599">
    <property type="entry name" value="GPI-ANCHORED PROTEIN (EUROFUNG)-RELATED-RELATED"/>
    <property type="match status" value="1"/>
</dbReference>
<proteinExistence type="predicted"/>
<evidence type="ECO:0000313" key="2">
    <source>
        <dbReference type="EMBL" id="OJJ49358.1"/>
    </source>
</evidence>
<accession>A0A1L9SQC0</accession>
<dbReference type="AlphaFoldDB" id="A0A1L9SQC0"/>
<name>A0A1L9SQC0_9EURO</name>
<sequence>MKPSIWIPITLLVTAVASIELQPFTTPTAAGSPSRRAFEVLQILRRADNCPSGYSDCSNEGNSDVCCKSGTVCTRDAADNIACCSTGASCTGTLGSATTTTTGTDTSSSFRFTQTDAATTTTSDSTTSTITGSTLSGAAYPFIVLPTTFSNAQTCSSYYSLCQSEYTACTASLVGRYGVTVAGSGGGITVAGATGTSAAVSICSSLSLEACHDLHLSNCAAYGTATTGAYQVGGAAAARQTAGVQDLVLGLAVGVAGMFI</sequence>
<dbReference type="VEuPathDB" id="FungiDB:ASPZODRAFT_61042"/>
<dbReference type="OrthoDB" id="5410926at2759"/>
<evidence type="ECO:0008006" key="4">
    <source>
        <dbReference type="Google" id="ProtNLM"/>
    </source>
</evidence>
<dbReference type="EMBL" id="KV878338">
    <property type="protein sequence ID" value="OJJ49358.1"/>
    <property type="molecule type" value="Genomic_DNA"/>
</dbReference>
<dbReference type="Proteomes" id="UP000184188">
    <property type="component" value="Unassembled WGS sequence"/>
</dbReference>
<reference evidence="3" key="1">
    <citation type="journal article" date="2017" name="Genome Biol.">
        <title>Comparative genomics reveals high biological diversity and specific adaptations in the industrially and medically important fungal genus Aspergillus.</title>
        <authorList>
            <person name="de Vries R.P."/>
            <person name="Riley R."/>
            <person name="Wiebenga A."/>
            <person name="Aguilar-Osorio G."/>
            <person name="Amillis S."/>
            <person name="Uchima C.A."/>
            <person name="Anderluh G."/>
            <person name="Asadollahi M."/>
            <person name="Askin M."/>
            <person name="Barry K."/>
            <person name="Battaglia E."/>
            <person name="Bayram O."/>
            <person name="Benocci T."/>
            <person name="Braus-Stromeyer S.A."/>
            <person name="Caldana C."/>
            <person name="Canovas D."/>
            <person name="Cerqueira G.C."/>
            <person name="Chen F."/>
            <person name="Chen W."/>
            <person name="Choi C."/>
            <person name="Clum A."/>
            <person name="Dos Santos R.A."/>
            <person name="Damasio A.R."/>
            <person name="Diallinas G."/>
            <person name="Emri T."/>
            <person name="Fekete E."/>
            <person name="Flipphi M."/>
            <person name="Freyberg S."/>
            <person name="Gallo A."/>
            <person name="Gournas C."/>
            <person name="Habgood R."/>
            <person name="Hainaut M."/>
            <person name="Harispe M.L."/>
            <person name="Henrissat B."/>
            <person name="Hilden K.S."/>
            <person name="Hope R."/>
            <person name="Hossain A."/>
            <person name="Karabika E."/>
            <person name="Karaffa L."/>
            <person name="Karanyi Z."/>
            <person name="Krasevec N."/>
            <person name="Kuo A."/>
            <person name="Kusch H."/>
            <person name="LaButti K."/>
            <person name="Lagendijk E.L."/>
            <person name="Lapidus A."/>
            <person name="Levasseur A."/>
            <person name="Lindquist E."/>
            <person name="Lipzen A."/>
            <person name="Logrieco A.F."/>
            <person name="MacCabe A."/>
            <person name="Maekelae M.R."/>
            <person name="Malavazi I."/>
            <person name="Melin P."/>
            <person name="Meyer V."/>
            <person name="Mielnichuk N."/>
            <person name="Miskei M."/>
            <person name="Molnar A.P."/>
            <person name="Mule G."/>
            <person name="Ngan C.Y."/>
            <person name="Orejas M."/>
            <person name="Orosz E."/>
            <person name="Ouedraogo J.P."/>
            <person name="Overkamp K.M."/>
            <person name="Park H.-S."/>
            <person name="Perrone G."/>
            <person name="Piumi F."/>
            <person name="Punt P.J."/>
            <person name="Ram A.F."/>
            <person name="Ramon A."/>
            <person name="Rauscher S."/>
            <person name="Record E."/>
            <person name="Riano-Pachon D.M."/>
            <person name="Robert V."/>
            <person name="Roehrig J."/>
            <person name="Ruller R."/>
            <person name="Salamov A."/>
            <person name="Salih N.S."/>
            <person name="Samson R.A."/>
            <person name="Sandor E."/>
            <person name="Sanguinetti M."/>
            <person name="Schuetze T."/>
            <person name="Sepcic K."/>
            <person name="Shelest E."/>
            <person name="Sherlock G."/>
            <person name="Sophianopoulou V."/>
            <person name="Squina F.M."/>
            <person name="Sun H."/>
            <person name="Susca A."/>
            <person name="Todd R.B."/>
            <person name="Tsang A."/>
            <person name="Unkles S.E."/>
            <person name="van de Wiele N."/>
            <person name="van Rossen-Uffink D."/>
            <person name="Oliveira J.V."/>
            <person name="Vesth T.C."/>
            <person name="Visser J."/>
            <person name="Yu J.-H."/>
            <person name="Zhou M."/>
            <person name="Andersen M.R."/>
            <person name="Archer D.B."/>
            <person name="Baker S.E."/>
            <person name="Benoit I."/>
            <person name="Brakhage A.A."/>
            <person name="Braus G.H."/>
            <person name="Fischer R."/>
            <person name="Frisvad J.C."/>
            <person name="Goldman G.H."/>
            <person name="Houbraken J."/>
            <person name="Oakley B."/>
            <person name="Pocsi I."/>
            <person name="Scazzocchio C."/>
            <person name="Seiboth B."/>
            <person name="vanKuyk P.A."/>
            <person name="Wortman J."/>
            <person name="Dyer P.S."/>
            <person name="Grigoriev I.V."/>
        </authorList>
    </citation>
    <scope>NUCLEOTIDE SEQUENCE [LARGE SCALE GENOMIC DNA]</scope>
    <source>
        <strain evidence="3">CBS 506.65</strain>
    </source>
</reference>
<dbReference type="RefSeq" id="XP_022583868.1">
    <property type="nucleotide sequence ID" value="XM_022728959.1"/>
</dbReference>
<dbReference type="GeneID" id="34615423"/>
<keyword evidence="3" id="KW-1185">Reference proteome</keyword>
<feature type="signal peptide" evidence="1">
    <location>
        <begin position="1"/>
        <end position="21"/>
    </location>
</feature>
<dbReference type="PANTHER" id="PTHR39599:SF1">
    <property type="entry name" value="GPI-ANCHORED PROTEIN (EUROFUNG)"/>
    <property type="match status" value="1"/>
</dbReference>
<organism evidence="2 3">
    <name type="scientific">Penicilliopsis zonata CBS 506.65</name>
    <dbReference type="NCBI Taxonomy" id="1073090"/>
    <lineage>
        <taxon>Eukaryota</taxon>
        <taxon>Fungi</taxon>
        <taxon>Dikarya</taxon>
        <taxon>Ascomycota</taxon>
        <taxon>Pezizomycotina</taxon>
        <taxon>Eurotiomycetes</taxon>
        <taxon>Eurotiomycetidae</taxon>
        <taxon>Eurotiales</taxon>
        <taxon>Aspergillaceae</taxon>
        <taxon>Penicilliopsis</taxon>
    </lineage>
</organism>